<dbReference type="Gene3D" id="3.30.160.60">
    <property type="entry name" value="Classic Zinc Finger"/>
    <property type="match status" value="8"/>
</dbReference>
<dbReference type="SMART" id="SM00355">
    <property type="entry name" value="ZnF_C2H2"/>
    <property type="match status" value="11"/>
</dbReference>
<reference evidence="12" key="1">
    <citation type="submission" date="2016-04" db="UniProtKB">
        <authorList>
            <consortium name="WormBaseParasite"/>
        </authorList>
    </citation>
    <scope>IDENTIFICATION</scope>
</reference>
<comment type="subcellular location">
    <subcellularLocation>
        <location evidence="1">Nucleus</location>
    </subcellularLocation>
</comment>
<organism evidence="12">
    <name type="scientific">Angiostrongylus costaricensis</name>
    <name type="common">Nematode worm</name>
    <dbReference type="NCBI Taxonomy" id="334426"/>
    <lineage>
        <taxon>Eukaryota</taxon>
        <taxon>Metazoa</taxon>
        <taxon>Ecdysozoa</taxon>
        <taxon>Nematoda</taxon>
        <taxon>Chromadorea</taxon>
        <taxon>Rhabditida</taxon>
        <taxon>Rhabditina</taxon>
        <taxon>Rhabditomorpha</taxon>
        <taxon>Strongyloidea</taxon>
        <taxon>Metastrongylidae</taxon>
        <taxon>Angiostrongylus</taxon>
    </lineage>
</organism>
<name>A0A158PJM9_ANGCS</name>
<dbReference type="Pfam" id="PF00096">
    <property type="entry name" value="zf-C2H2"/>
    <property type="match status" value="1"/>
</dbReference>
<gene>
    <name evidence="10" type="ORF">ACOC_LOCUS8967</name>
</gene>
<dbReference type="OMA" id="CERRFRI"/>
<evidence type="ECO:0000313" key="12">
    <source>
        <dbReference type="WBParaSite" id="ACOC_0000896601-mRNA-1"/>
    </source>
</evidence>
<keyword evidence="2" id="KW-0479">Metal-binding</keyword>
<proteinExistence type="predicted"/>
<dbReference type="OrthoDB" id="3437960at2759"/>
<evidence type="ECO:0000256" key="3">
    <source>
        <dbReference type="ARBA" id="ARBA00022737"/>
    </source>
</evidence>
<evidence type="ECO:0000256" key="4">
    <source>
        <dbReference type="ARBA" id="ARBA00022771"/>
    </source>
</evidence>
<dbReference type="FunFam" id="3.30.160.60:FF:002343">
    <property type="entry name" value="Zinc finger protein 33A"/>
    <property type="match status" value="1"/>
</dbReference>
<evidence type="ECO:0000256" key="1">
    <source>
        <dbReference type="ARBA" id="ARBA00004123"/>
    </source>
</evidence>
<dbReference type="GO" id="GO:0008270">
    <property type="term" value="F:zinc ion binding"/>
    <property type="evidence" value="ECO:0007669"/>
    <property type="project" value="UniProtKB-KW"/>
</dbReference>
<feature type="domain" description="C2H2-type" evidence="9">
    <location>
        <begin position="1090"/>
        <end position="1117"/>
    </location>
</feature>
<dbReference type="GO" id="GO:0000981">
    <property type="term" value="F:DNA-binding transcription factor activity, RNA polymerase II-specific"/>
    <property type="evidence" value="ECO:0007669"/>
    <property type="project" value="TreeGrafter"/>
</dbReference>
<feature type="domain" description="C2H2-type" evidence="9">
    <location>
        <begin position="184"/>
        <end position="211"/>
    </location>
</feature>
<sequence>MSLLDDDLPAEFLHKEETEEAVLVEVRQDVINVMDDENAVIYVDENDLVMPEEVYDAWPGEAVDFQEVSDSEAKFLLLKWVCIRFTPDTVDIIEDQDQIFLDDVLPLKKSMCILVEGIAYGDDELLPFETNTMVEFDEIPQLENTNRNRRKAATIVTCEVCGVLLKHPSKIRAHMRTHTGEKPFECDLCGMKFSQRTPMLNHVRRHLGQTPYDCGFGCGKKFVNNAQKNAHELRHLGSKRAGPPRPHLKPPKRSLWNKSFAKTDHRMRLCDEEHPPIKRRTRPYRAPMLVQCQICGLMLKHASKIRAHIRTHTGDKPYICVYCDEHFGTSGTLSMHIKRKHTFGERPYACTWDCGKRFVSLSTRNEHERVVHAGTKRYECSVAGCFRMFSRRYYLMLHRQREHGLSFKPIFNPEEIAKAEKEADSELAEPNQVKASCDYNTSSSQVLVDPSTNMLVHVSENGMVLQQDIDQHAFMQGEFVEENEDGSLVEVVDSSIRNSHSVDSAESLSSQSVRFILSDGPLDQSQSSGLCVPRLENGLTDQRNEQLPIPMEEKDIENLGNAFFKVAVRNERHVYPRTRMVNILKKKLSVRPSTHSLLKQYVMKNETFYHHIHVATRMFEEAATAVGTSGMNYMKYDSPVHTTAEELDVGEEGILDFEESRMGSYDYNMQDKFMMYNTVLDILLQESSEHVYERSSTRKYRMVRRKPAQTFYCSPCNKEIKSIYEVIMTHYQRNGKSNSGLETVVIEDTVENEAICDDDVEVTTVDTHIYACPVVECGMQSQIKEEVEEHIAVVHGEMEDWIDGGEAEVYTNDSETIVVDGNADGSSQIMEAGQESIIVPADQEYEYYPYDGTIVMEDTCVDTVELQQPEVALQSDSSQALHTSEESSSQFPLYENQTYVDDASVPPPTEEIEVSSFLLNRAKKQLSTMQFRNDMELFYVNLPHEDTSEDRVRVLLDPKPPKKGRLTYDEYYQRVVNKNLQEMEVGASTIQMAAPVRHVSMMTEEGPMLIAHPSSRSKNRLIRSQYDRPHRARNLDWIIDAVARGVDIDSASPHNRRKPVMHKCQYCGRVDKYPSKIRAHLRTHTGEKPFKCEICGMTFAQRTPMRLHVRRHLDQKPWVPFKSMYVCTIEGCGVRFVSGALLNYHQQTKHFMTKRFGHISSRYICLKGCGRFFASARNQRNHEARCLYNTELAHDFGDAIYEHLADEELANALEAVESTLEIAQEKNQ</sequence>
<accession>A0A158PJM9</accession>
<feature type="region of interest" description="Disordered" evidence="8">
    <location>
        <begin position="873"/>
        <end position="894"/>
    </location>
</feature>
<keyword evidence="4 7" id="KW-0863">Zinc-finger</keyword>
<dbReference type="PROSITE" id="PS00028">
    <property type="entry name" value="ZINC_FINGER_C2H2_1"/>
    <property type="match status" value="9"/>
</dbReference>
<feature type="domain" description="C2H2-type" evidence="9">
    <location>
        <begin position="378"/>
        <end position="403"/>
    </location>
</feature>
<protein>
    <submittedName>
        <fullName evidence="12">Zinc finger protein</fullName>
    </submittedName>
</protein>
<feature type="domain" description="C2H2-type" evidence="9">
    <location>
        <begin position="212"/>
        <end position="240"/>
    </location>
</feature>
<dbReference type="FunFam" id="3.30.160.60:FF:002869">
    <property type="entry name" value="Comb gap splice variant cg14"/>
    <property type="match status" value="1"/>
</dbReference>
<keyword evidence="6" id="KW-0539">Nucleus</keyword>
<evidence type="ECO:0000256" key="5">
    <source>
        <dbReference type="ARBA" id="ARBA00022833"/>
    </source>
</evidence>
<dbReference type="SUPFAM" id="SSF57667">
    <property type="entry name" value="beta-beta-alpha zinc fingers"/>
    <property type="match status" value="5"/>
</dbReference>
<evidence type="ECO:0000259" key="9">
    <source>
        <dbReference type="PROSITE" id="PS50157"/>
    </source>
</evidence>
<keyword evidence="5" id="KW-0862">Zinc</keyword>
<keyword evidence="11" id="KW-1185">Reference proteome</keyword>
<dbReference type="PANTHER" id="PTHR24381:SF393">
    <property type="entry name" value="CHROMATIN-LINKED ADAPTOR FOR MSL PROTEINS, ISOFORM B"/>
    <property type="match status" value="1"/>
</dbReference>
<evidence type="ECO:0000256" key="6">
    <source>
        <dbReference type="ARBA" id="ARBA00023242"/>
    </source>
</evidence>
<dbReference type="InterPro" id="IPR036236">
    <property type="entry name" value="Znf_C2H2_sf"/>
</dbReference>
<feature type="domain" description="C2H2-type" evidence="9">
    <location>
        <begin position="1125"/>
        <end position="1155"/>
    </location>
</feature>
<dbReference type="STRING" id="334426.A0A158PJM9"/>
<dbReference type="EMBL" id="UYYA01004230">
    <property type="protein sequence ID" value="VDM60552.1"/>
    <property type="molecule type" value="Genomic_DNA"/>
</dbReference>
<feature type="domain" description="C2H2-type" evidence="9">
    <location>
        <begin position="318"/>
        <end position="347"/>
    </location>
</feature>
<dbReference type="AlphaFoldDB" id="A0A158PJM9"/>
<evidence type="ECO:0000256" key="2">
    <source>
        <dbReference type="ARBA" id="ARBA00022723"/>
    </source>
</evidence>
<dbReference type="PROSITE" id="PS50157">
    <property type="entry name" value="ZINC_FINGER_C2H2_2"/>
    <property type="match status" value="10"/>
</dbReference>
<feature type="compositionally biased region" description="Polar residues" evidence="8">
    <location>
        <begin position="874"/>
        <end position="894"/>
    </location>
</feature>
<dbReference type="GO" id="GO:0005634">
    <property type="term" value="C:nucleus"/>
    <property type="evidence" value="ECO:0007669"/>
    <property type="project" value="UniProtKB-SubCell"/>
</dbReference>
<feature type="domain" description="C2H2-type" evidence="9">
    <location>
        <begin position="156"/>
        <end position="183"/>
    </location>
</feature>
<keyword evidence="3" id="KW-0677">Repeat</keyword>
<dbReference type="PANTHER" id="PTHR24381">
    <property type="entry name" value="ZINC FINGER PROTEIN"/>
    <property type="match status" value="1"/>
</dbReference>
<evidence type="ECO:0000256" key="7">
    <source>
        <dbReference type="PROSITE-ProRule" id="PRU00042"/>
    </source>
</evidence>
<evidence type="ECO:0000313" key="11">
    <source>
        <dbReference type="Proteomes" id="UP000267027"/>
    </source>
</evidence>
<dbReference type="GO" id="GO:0000977">
    <property type="term" value="F:RNA polymerase II transcription regulatory region sequence-specific DNA binding"/>
    <property type="evidence" value="ECO:0007669"/>
    <property type="project" value="TreeGrafter"/>
</dbReference>
<dbReference type="InterPro" id="IPR013087">
    <property type="entry name" value="Znf_C2H2_type"/>
</dbReference>
<feature type="region of interest" description="Disordered" evidence="8">
    <location>
        <begin position="235"/>
        <end position="254"/>
    </location>
</feature>
<dbReference type="WBParaSite" id="ACOC_0000896601-mRNA-1">
    <property type="protein sequence ID" value="ACOC_0000896601-mRNA-1"/>
    <property type="gene ID" value="ACOC_0000896601"/>
</dbReference>
<feature type="domain" description="C2H2-type" evidence="9">
    <location>
        <begin position="1062"/>
        <end position="1089"/>
    </location>
</feature>
<feature type="domain" description="C2H2-type" evidence="9">
    <location>
        <begin position="348"/>
        <end position="377"/>
    </location>
</feature>
<evidence type="ECO:0000313" key="10">
    <source>
        <dbReference type="EMBL" id="VDM60552.1"/>
    </source>
</evidence>
<evidence type="ECO:0000256" key="8">
    <source>
        <dbReference type="SAM" id="MobiDB-lite"/>
    </source>
</evidence>
<feature type="domain" description="C2H2-type" evidence="9">
    <location>
        <begin position="290"/>
        <end position="317"/>
    </location>
</feature>
<dbReference type="Proteomes" id="UP000267027">
    <property type="component" value="Unassembled WGS sequence"/>
</dbReference>
<reference evidence="10 11" key="2">
    <citation type="submission" date="2018-11" db="EMBL/GenBank/DDBJ databases">
        <authorList>
            <consortium name="Pathogen Informatics"/>
        </authorList>
    </citation>
    <scope>NUCLEOTIDE SEQUENCE [LARGE SCALE GENOMIC DNA]</scope>
    <source>
        <strain evidence="10 11">Costa Rica</strain>
    </source>
</reference>